<dbReference type="InterPro" id="IPR005320">
    <property type="entry name" value="Peptidase_S51"/>
</dbReference>
<dbReference type="EMBL" id="JAXOFX010000010">
    <property type="protein sequence ID" value="MDZ5473060.1"/>
    <property type="molecule type" value="Genomic_DNA"/>
</dbReference>
<dbReference type="RefSeq" id="WP_322447360.1">
    <property type="nucleotide sequence ID" value="NZ_JAXOFX010000010.1"/>
</dbReference>
<evidence type="ECO:0000256" key="1">
    <source>
        <dbReference type="ARBA" id="ARBA00006534"/>
    </source>
</evidence>
<sequence>MKQIIALGGGGFSMEPENPLLDQYILKQAYTTSPKICFIPTASGDSENYINRFYHFFNAQNCTPSHLSLFKPPTRDLESFILDKDILYVGGGNTKNLLALWKEWGLDLIIEKAWNEGIILAGISAGSICWFQEGVTDSFGDGLAPIKCLGFLKGSNCPHYDGESDRRTAFHRLVRSGCIHSGIAADDGVAIHYKNDEIHRIISSRPNAKAYHVTNNNDELTESVLQTDYLG</sequence>
<dbReference type="Pfam" id="PF03575">
    <property type="entry name" value="Peptidase_S51"/>
    <property type="match status" value="1"/>
</dbReference>
<evidence type="ECO:0000256" key="2">
    <source>
        <dbReference type="ARBA" id="ARBA00022670"/>
    </source>
</evidence>
<accession>A0ABU5J0W7</accession>
<keyword evidence="3" id="KW-0378">Hydrolase</keyword>
<dbReference type="Proteomes" id="UP001290455">
    <property type="component" value="Unassembled WGS sequence"/>
</dbReference>
<evidence type="ECO:0000313" key="6">
    <source>
        <dbReference type="Proteomes" id="UP001290455"/>
    </source>
</evidence>
<keyword evidence="6" id="KW-1185">Reference proteome</keyword>
<evidence type="ECO:0000256" key="3">
    <source>
        <dbReference type="ARBA" id="ARBA00022801"/>
    </source>
</evidence>
<keyword evidence="4" id="KW-0720">Serine protease</keyword>
<comment type="similarity">
    <text evidence="1">Belongs to the peptidase S51 family.</text>
</comment>
<reference evidence="5 6" key="1">
    <citation type="submission" date="2023-11" db="EMBL/GenBank/DDBJ databases">
        <title>Bacillus jintuensis, isolated from a mudflat on the Beibu Gulf coast.</title>
        <authorList>
            <person name="Li M."/>
        </authorList>
    </citation>
    <scope>NUCLEOTIDE SEQUENCE [LARGE SCALE GENOMIC DNA]</scope>
    <source>
        <strain evidence="5 6">31A1R</strain>
    </source>
</reference>
<dbReference type="CDD" id="cd03146">
    <property type="entry name" value="GAT1_Peptidase_E"/>
    <property type="match status" value="1"/>
</dbReference>
<gene>
    <name evidence="5" type="ORF">SM124_15180</name>
</gene>
<dbReference type="PANTHER" id="PTHR20842:SF0">
    <property type="entry name" value="ALPHA-ASPARTYL DIPEPTIDASE"/>
    <property type="match status" value="1"/>
</dbReference>
<organism evidence="5 6">
    <name type="scientific">Robertmurraya mangrovi</name>
    <dbReference type="NCBI Taxonomy" id="3098077"/>
    <lineage>
        <taxon>Bacteria</taxon>
        <taxon>Bacillati</taxon>
        <taxon>Bacillota</taxon>
        <taxon>Bacilli</taxon>
        <taxon>Bacillales</taxon>
        <taxon>Bacillaceae</taxon>
        <taxon>Robertmurraya</taxon>
    </lineage>
</organism>
<evidence type="ECO:0000313" key="5">
    <source>
        <dbReference type="EMBL" id="MDZ5473060.1"/>
    </source>
</evidence>
<dbReference type="PANTHER" id="PTHR20842">
    <property type="entry name" value="PROTEASE S51 ALPHA-ASPARTYL DIPEPTIDASE"/>
    <property type="match status" value="1"/>
</dbReference>
<dbReference type="InterPro" id="IPR029062">
    <property type="entry name" value="Class_I_gatase-like"/>
</dbReference>
<protein>
    <submittedName>
        <fullName evidence="5">Type 1 glutamine amidotransferase-like domain-containing protein</fullName>
    </submittedName>
</protein>
<dbReference type="SUPFAM" id="SSF52317">
    <property type="entry name" value="Class I glutamine amidotransferase-like"/>
    <property type="match status" value="1"/>
</dbReference>
<evidence type="ECO:0000256" key="4">
    <source>
        <dbReference type="ARBA" id="ARBA00022825"/>
    </source>
</evidence>
<dbReference type="Gene3D" id="3.40.50.880">
    <property type="match status" value="1"/>
</dbReference>
<proteinExistence type="inferred from homology"/>
<keyword evidence="2" id="KW-0645">Protease</keyword>
<name>A0ABU5J0W7_9BACI</name>
<comment type="caution">
    <text evidence="5">The sequence shown here is derived from an EMBL/GenBank/DDBJ whole genome shotgun (WGS) entry which is preliminary data.</text>
</comment>